<proteinExistence type="predicted"/>
<evidence type="ECO:0000313" key="1">
    <source>
        <dbReference type="EMBL" id="ADC35936.1"/>
    </source>
</evidence>
<name>E3T6J2_9BACT</name>
<reference evidence="1" key="1">
    <citation type="submission" date="2009-12" db="EMBL/GenBank/DDBJ databases">
        <authorList>
            <person name="Kielak A."/>
            <person name="van Veen J.A."/>
            <person name="Kowalchuk G.A."/>
        </authorList>
    </citation>
    <scope>NUCLEOTIDE SEQUENCE</scope>
</reference>
<reference evidence="1" key="2">
    <citation type="journal article" date="2010" name="Appl. Environ. Microbiol.">
        <title>Comparative analysis of acidobacterial genomic fragments from terrestrial and aquatic metagenomic libraries, with emphasis on acidobacteria subdivision 6.</title>
        <authorList>
            <person name="Kielak A.M."/>
            <person name="van Veen J.A."/>
            <person name="Kowalchuk G.A."/>
        </authorList>
    </citation>
    <scope>NUCLEOTIDE SEQUENCE</scope>
</reference>
<dbReference type="Pfam" id="PF07586">
    <property type="entry name" value="HXXSHH"/>
    <property type="match status" value="1"/>
</dbReference>
<dbReference type="PROSITE" id="PS51318">
    <property type="entry name" value="TAT"/>
    <property type="match status" value="1"/>
</dbReference>
<sequence>MFLTKKHLSRRTFLRGVGVTVALPFLESMVPARTALAQTAAKGKTRFGAVYFPHGATMGKWTPEADGSNFDLTEILQPLKPFMSQVNIVSDLSHPQAYGGGSATSNHNRSAATFLSGAHAEAGPKAHLGITVDQVVAQHIGQDTPLPSLELMIEEATLSCGDGLSCAYRDTISWQNATSPLPMENNPQVVFEKLFGDGNTDAERRARRQQAVSLLDSVLGEVSSLQKKLPPADKTRLDQYLGDIREVERRIQKASEESATELTLPALPTGIPKDVEEHIKLMYDLQVLAWQANITRVTTLLMAKELSNAVYSKSGVRDAFHILSHHSNLRENMDRFAVLNRYHVTLFTYLLNKLQSIPDGDGTLLDHSMILYGSAMSDGNQHNHGPLPIILAGGASGALKGGRHLRHPKDTTMSNLLRAMLDKLAIPTEKFGDSTGMLQI</sequence>
<dbReference type="InterPro" id="IPR011447">
    <property type="entry name" value="DUF1552"/>
</dbReference>
<dbReference type="InterPro" id="IPR006311">
    <property type="entry name" value="TAT_signal"/>
</dbReference>
<evidence type="ECO:0008006" key="2">
    <source>
        <dbReference type="Google" id="ProtNLM"/>
    </source>
</evidence>
<organism evidence="1">
    <name type="scientific">uncultured bacterium 70</name>
    <dbReference type="NCBI Taxonomy" id="698392"/>
    <lineage>
        <taxon>Bacteria</taxon>
        <taxon>environmental samples</taxon>
    </lineage>
</organism>
<protein>
    <recommendedName>
        <fullName evidence="2">DUF1552 domain-containing protein</fullName>
    </recommendedName>
</protein>
<dbReference type="AlphaFoldDB" id="E3T6J2"/>
<accession>E3T6J2</accession>
<dbReference type="EMBL" id="GU260705">
    <property type="protein sequence ID" value="ADC35936.1"/>
    <property type="molecule type" value="Genomic_DNA"/>
</dbReference>